<feature type="region of interest" description="Disordered" evidence="1">
    <location>
        <begin position="1"/>
        <end position="61"/>
    </location>
</feature>
<evidence type="ECO:0000313" key="3">
    <source>
        <dbReference type="EMBL" id="RDB21162.1"/>
    </source>
</evidence>
<dbReference type="Proteomes" id="UP000076154">
    <property type="component" value="Unassembled WGS sequence"/>
</dbReference>
<dbReference type="AlphaFoldDB" id="A0A369JIM3"/>
<feature type="compositionally biased region" description="Low complexity" evidence="1">
    <location>
        <begin position="16"/>
        <end position="33"/>
    </location>
</feature>
<keyword evidence="4" id="KW-1185">Reference proteome</keyword>
<dbReference type="InterPro" id="IPR001810">
    <property type="entry name" value="F-box_dom"/>
</dbReference>
<sequence>MSSLRSSARLRAKQGATAIPITTPSAAATQPPTKRQKKNTSTPTPGRKNEQSTSKKVRGARGTLRLMTEMPLDILFETFSHLQPGDVLSLSQASKSLREILLNPSSITIWKSAFLNAEGQLPPIPLDLNIVQFTNLLYGRHCHKCGASNATHVHWAARLRLCGSCVLDSVIRPQNQGDRNCLITSLLPLWIVQRPGDKWQGLFYLKADFEHMRKKLLELESNQLQFDEFVQKKTKERKERSEHARLCEYWLVGQRRQRRKQLDRLRRERKAAIIERLKEEGWGEELEIIGSTGIARIPSIEKPQHLTDRIWSNIQGEVIAYLQELKTIRLNTEREGLLWRRTTLLSSIFNAYIASQSQNSVLPSYSDIAGIEPFRSLIYKTSIDTELTKADFEALSDQIPQACANWLQLTTQMLLERLPKRYNLNSSVLDLATVFFRCQWCQEPIAYPRVLKHNCLTIHHQECEDDDDEEFYSAHRTNKPWKFAGKHITFDEEASKIAKDVIAACGHDPKSISASAMDVFDHRVECLRCDHPSRGRLVMRWQTALFHDIKEHYEETWKGARWKLASEDDVAKAKIKEAKSMMASRAYYIGCSHCGLHLTHSQAVAHLRRHSISEEDVEANIFIPLDASINRPPYAVRLPVRRPS</sequence>
<gene>
    <name evidence="3" type="ORF">Hypma_011888</name>
</gene>
<feature type="domain" description="F-box" evidence="2">
    <location>
        <begin position="64"/>
        <end position="113"/>
    </location>
</feature>
<evidence type="ECO:0000259" key="2">
    <source>
        <dbReference type="PROSITE" id="PS50181"/>
    </source>
</evidence>
<evidence type="ECO:0000256" key="1">
    <source>
        <dbReference type="SAM" id="MobiDB-lite"/>
    </source>
</evidence>
<evidence type="ECO:0000313" key="4">
    <source>
        <dbReference type="Proteomes" id="UP000076154"/>
    </source>
</evidence>
<comment type="caution">
    <text evidence="3">The sequence shown here is derived from an EMBL/GenBank/DDBJ whole genome shotgun (WGS) entry which is preliminary data.</text>
</comment>
<dbReference type="Pfam" id="PF00646">
    <property type="entry name" value="F-box"/>
    <property type="match status" value="1"/>
</dbReference>
<proteinExistence type="predicted"/>
<dbReference type="InParanoid" id="A0A369JIM3"/>
<reference evidence="3" key="1">
    <citation type="submission" date="2018-04" db="EMBL/GenBank/DDBJ databases">
        <title>Whole genome sequencing of Hypsizygus marmoreus.</title>
        <authorList>
            <person name="Choi I.-G."/>
            <person name="Min B."/>
            <person name="Kim J.-G."/>
            <person name="Kim S."/>
            <person name="Oh Y.-L."/>
            <person name="Kong W.-S."/>
            <person name="Park H."/>
            <person name="Jeong J."/>
            <person name="Song E.-S."/>
        </authorList>
    </citation>
    <scope>NUCLEOTIDE SEQUENCE [LARGE SCALE GENOMIC DNA]</scope>
    <source>
        <strain evidence="3">51987-8</strain>
    </source>
</reference>
<dbReference type="InterPro" id="IPR036047">
    <property type="entry name" value="F-box-like_dom_sf"/>
</dbReference>
<dbReference type="OrthoDB" id="2322499at2759"/>
<protein>
    <recommendedName>
        <fullName evidence="2">F-box domain-containing protein</fullName>
    </recommendedName>
</protein>
<organism evidence="3 4">
    <name type="scientific">Hypsizygus marmoreus</name>
    <name type="common">White beech mushroom</name>
    <name type="synonym">Agaricus marmoreus</name>
    <dbReference type="NCBI Taxonomy" id="39966"/>
    <lineage>
        <taxon>Eukaryota</taxon>
        <taxon>Fungi</taxon>
        <taxon>Dikarya</taxon>
        <taxon>Basidiomycota</taxon>
        <taxon>Agaricomycotina</taxon>
        <taxon>Agaricomycetes</taxon>
        <taxon>Agaricomycetidae</taxon>
        <taxon>Agaricales</taxon>
        <taxon>Tricholomatineae</taxon>
        <taxon>Lyophyllaceae</taxon>
        <taxon>Hypsizygus</taxon>
    </lineage>
</organism>
<accession>A0A369JIM3</accession>
<dbReference type="EMBL" id="LUEZ02000055">
    <property type="protein sequence ID" value="RDB21162.1"/>
    <property type="molecule type" value="Genomic_DNA"/>
</dbReference>
<dbReference type="PROSITE" id="PS50181">
    <property type="entry name" value="FBOX"/>
    <property type="match status" value="1"/>
</dbReference>
<dbReference type="CDD" id="cd09917">
    <property type="entry name" value="F-box_SF"/>
    <property type="match status" value="1"/>
</dbReference>
<dbReference type="SUPFAM" id="SSF81383">
    <property type="entry name" value="F-box domain"/>
    <property type="match status" value="1"/>
</dbReference>
<name>A0A369JIM3_HYPMA</name>